<reference evidence="1" key="1">
    <citation type="journal article" date="2023" name="G3 (Bethesda)">
        <title>Whole genome assembly and annotation of the endangered Caribbean coral Acropora cervicornis.</title>
        <authorList>
            <person name="Selwyn J.D."/>
            <person name="Vollmer S.V."/>
        </authorList>
    </citation>
    <scope>NUCLEOTIDE SEQUENCE</scope>
    <source>
        <strain evidence="1">K2</strain>
    </source>
</reference>
<dbReference type="Proteomes" id="UP001249851">
    <property type="component" value="Unassembled WGS sequence"/>
</dbReference>
<organism evidence="1 2">
    <name type="scientific">Acropora cervicornis</name>
    <name type="common">Staghorn coral</name>
    <dbReference type="NCBI Taxonomy" id="6130"/>
    <lineage>
        <taxon>Eukaryota</taxon>
        <taxon>Metazoa</taxon>
        <taxon>Cnidaria</taxon>
        <taxon>Anthozoa</taxon>
        <taxon>Hexacorallia</taxon>
        <taxon>Scleractinia</taxon>
        <taxon>Astrocoeniina</taxon>
        <taxon>Acroporidae</taxon>
        <taxon>Acropora</taxon>
    </lineage>
</organism>
<sequence>PGDGGSQLQARINKTHVPHFWCERESSWFDLWLSVESLLPKAVECWADNIKLAYNSTTNKMGNSPGVDIQVPHFGTTKGVSYLDPSLYHPGEYFADMVEALLKLGLVDGVSLRAAPYDFRYAPKYFDNLKALIEDTYIRNNKSSVALLSHSLGCPYTHFFLSKMTQDWKDTYIKVWITIAGAWAGSAKLMRVYASGSNLGFPDVFVEPLKLRTVLRTYESTAFLLPSKDFWDVEEVIIETTNKNYSLSNLEEFFLDISYPDAINISRQVPPIWINDPPNVPLYCLYGTNVPTPEKFKYGANKFPDSFPKTSFGDGDGTVNIRSLKACERFINKQRQKVVVESFRFAEHIEIISDHRVIKYITDLLLSLN</sequence>
<protein>
    <submittedName>
        <fullName evidence="1">Phospholipase A2 group XV</fullName>
    </submittedName>
</protein>
<dbReference type="InterPro" id="IPR029058">
    <property type="entry name" value="AB_hydrolase_fold"/>
</dbReference>
<dbReference type="Pfam" id="PF02450">
    <property type="entry name" value="LCAT"/>
    <property type="match status" value="2"/>
</dbReference>
<evidence type="ECO:0000313" key="2">
    <source>
        <dbReference type="Proteomes" id="UP001249851"/>
    </source>
</evidence>
<proteinExistence type="predicted"/>
<dbReference type="GO" id="GO:0008374">
    <property type="term" value="F:O-acyltransferase activity"/>
    <property type="evidence" value="ECO:0007669"/>
    <property type="project" value="InterPro"/>
</dbReference>
<comment type="caution">
    <text evidence="1">The sequence shown here is derived from an EMBL/GenBank/DDBJ whole genome shotgun (WGS) entry which is preliminary data.</text>
</comment>
<dbReference type="Gene3D" id="3.40.50.1820">
    <property type="entry name" value="alpha/beta hydrolase"/>
    <property type="match status" value="2"/>
</dbReference>
<gene>
    <name evidence="1" type="ORF">P5673_024147</name>
</gene>
<reference evidence="1" key="2">
    <citation type="journal article" date="2023" name="Science">
        <title>Genomic signatures of disease resistance in endangered staghorn corals.</title>
        <authorList>
            <person name="Vollmer S.V."/>
            <person name="Selwyn J.D."/>
            <person name="Despard B.A."/>
            <person name="Roesel C.L."/>
        </authorList>
    </citation>
    <scope>NUCLEOTIDE SEQUENCE</scope>
    <source>
        <strain evidence="1">K2</strain>
    </source>
</reference>
<dbReference type="AlphaFoldDB" id="A0AAD9UY97"/>
<dbReference type="EMBL" id="JARQWQ010000070">
    <property type="protein sequence ID" value="KAK2554434.1"/>
    <property type="molecule type" value="Genomic_DNA"/>
</dbReference>
<evidence type="ECO:0000313" key="1">
    <source>
        <dbReference type="EMBL" id="KAK2554434.1"/>
    </source>
</evidence>
<accession>A0AAD9UY97</accession>
<keyword evidence="2" id="KW-1185">Reference proteome</keyword>
<dbReference type="SUPFAM" id="SSF53474">
    <property type="entry name" value="alpha/beta-Hydrolases"/>
    <property type="match status" value="1"/>
</dbReference>
<dbReference type="GO" id="GO:0006629">
    <property type="term" value="P:lipid metabolic process"/>
    <property type="evidence" value="ECO:0007669"/>
    <property type="project" value="InterPro"/>
</dbReference>
<feature type="non-terminal residue" evidence="1">
    <location>
        <position position="1"/>
    </location>
</feature>
<dbReference type="InterPro" id="IPR003386">
    <property type="entry name" value="LACT/PDAT_acylTrfase"/>
</dbReference>
<dbReference type="PANTHER" id="PTHR11440">
    <property type="entry name" value="LECITHIN-CHOLESTEROL ACYLTRANSFERASE-RELATED"/>
    <property type="match status" value="1"/>
</dbReference>
<name>A0AAD9UY97_ACRCE</name>